<protein>
    <submittedName>
        <fullName evidence="10">ESX-2 secretion system ATPase EccB2</fullName>
    </submittedName>
</protein>
<keyword evidence="8" id="KW-1133">Transmembrane helix</keyword>
<dbReference type="GO" id="GO:0005524">
    <property type="term" value="F:ATP binding"/>
    <property type="evidence" value="ECO:0007669"/>
    <property type="project" value="UniProtKB-KW"/>
</dbReference>
<dbReference type="InterPro" id="IPR007795">
    <property type="entry name" value="T7SS_EccB"/>
</dbReference>
<reference evidence="11" key="1">
    <citation type="submission" date="2017-06" db="EMBL/GenBank/DDBJ databases">
        <title>Complete Genome Sequence of Mycobacterium shigaense.</title>
        <authorList>
            <person name="Fukano H."/>
            <person name="Yoshida M."/>
            <person name="Kazumi Y."/>
            <person name="Ogura Y."/>
            <person name="Mitarai S."/>
            <person name="Hayashi T."/>
            <person name="Hoshino Y."/>
        </authorList>
    </citation>
    <scope>NUCLEOTIDE SEQUENCE [LARGE SCALE GENOMIC DNA]</scope>
    <source>
        <strain evidence="11">UN-152</strain>
    </source>
</reference>
<organism evidence="10 11">
    <name type="scientific">Mycobacterium shigaense</name>
    <dbReference type="NCBI Taxonomy" id="722731"/>
    <lineage>
        <taxon>Bacteria</taxon>
        <taxon>Bacillati</taxon>
        <taxon>Actinomycetota</taxon>
        <taxon>Actinomycetes</taxon>
        <taxon>Mycobacteriales</taxon>
        <taxon>Mycobacteriaceae</taxon>
        <taxon>Mycobacterium</taxon>
        <taxon>Mycobacterium simiae complex</taxon>
    </lineage>
</organism>
<dbReference type="NCBIfam" id="TIGR03919">
    <property type="entry name" value="T7SS_EccB"/>
    <property type="match status" value="1"/>
</dbReference>
<dbReference type="EMBL" id="AP018164">
    <property type="protein sequence ID" value="BAX90212.1"/>
    <property type="molecule type" value="Genomic_DNA"/>
</dbReference>
<dbReference type="InterPro" id="IPR042485">
    <property type="entry name" value="T7SS_EccB_R3"/>
</dbReference>
<comment type="subcellular location">
    <subcellularLocation>
        <location evidence="1">Cell membrane</location>
        <topology evidence="1">Single-pass membrane protein</topology>
    </subcellularLocation>
</comment>
<proteinExistence type="inferred from homology"/>
<keyword evidence="7" id="KW-0067">ATP-binding</keyword>
<keyword evidence="11" id="KW-1185">Reference proteome</keyword>
<accession>A0A1Z4EB82</accession>
<dbReference type="GO" id="GO:0016787">
    <property type="term" value="F:hydrolase activity"/>
    <property type="evidence" value="ECO:0007669"/>
    <property type="project" value="UniProtKB-KW"/>
</dbReference>
<keyword evidence="9" id="KW-0472">Membrane</keyword>
<dbReference type="GO" id="GO:0005886">
    <property type="term" value="C:plasma membrane"/>
    <property type="evidence" value="ECO:0007669"/>
    <property type="project" value="UniProtKB-SubCell"/>
</dbReference>
<gene>
    <name evidence="10" type="primary">eccB2</name>
    <name evidence="10" type="ORF">MSG_00045</name>
</gene>
<evidence type="ECO:0000256" key="8">
    <source>
        <dbReference type="ARBA" id="ARBA00022989"/>
    </source>
</evidence>
<sequence>MPLNLSNRDQNSGHLFYNRRLRAAITRFSVRMKHDDRKQQAAVALSIVLVVIGMGWMALLHFMKPAGLVGQSSIIGDRDTGAIYAKINGRLYPALNLTSARLVIGTASAPVWVKANEIAKYPTGPMIGIPGAPDSLPVTASSVSAWSVCDTAATRGSGTAPLVTSIAGQLSPEGRSAPMGPTQAVLGTHKGATYVIWHGQRSRIDPTDRSVTFNLGLDPGVTYPIEISNALFDAMPSTEPIVLPAVPARGTPSRLLPGVVVGSVLETRDASGTVNGFYVLLPDGVQKITSFVADLLRTANSEGSTTPPLIPPDKLIQIPVIDVLDVDYYPSGKMEFVDTAANPTTCVGWEKQSGDPQARITLFTGRGLPVPIGMDSHVVHLVRDDRDPNSAEAQQTLMLPGAANFVTTTSGVATADSRESLYWLSPQGVRYGIQSDQSTLKALGLDPQAAVQAPWPIVRTFAVGPAIGRDAALVARDAVAGGGAVAPIPDSTESGG</sequence>
<evidence type="ECO:0000256" key="3">
    <source>
        <dbReference type="ARBA" id="ARBA00022475"/>
    </source>
</evidence>
<dbReference type="RefSeq" id="WP_096443852.1">
    <property type="nucleotide sequence ID" value="NZ_AP018164.1"/>
</dbReference>
<evidence type="ECO:0000256" key="7">
    <source>
        <dbReference type="ARBA" id="ARBA00022840"/>
    </source>
</evidence>
<dbReference type="GO" id="GO:0005576">
    <property type="term" value="C:extracellular region"/>
    <property type="evidence" value="ECO:0007669"/>
    <property type="project" value="TreeGrafter"/>
</dbReference>
<comment type="similarity">
    <text evidence="2">Belongs to the EccB family.</text>
</comment>
<keyword evidence="4" id="KW-0812">Transmembrane</keyword>
<keyword evidence="6" id="KW-0378">Hydrolase</keyword>
<dbReference type="OrthoDB" id="3847604at2"/>
<keyword evidence="3" id="KW-1003">Cell membrane</keyword>
<dbReference type="AlphaFoldDB" id="A0A1Z4EB82"/>
<name>A0A1Z4EB82_9MYCO</name>
<evidence type="ECO:0000256" key="1">
    <source>
        <dbReference type="ARBA" id="ARBA00004162"/>
    </source>
</evidence>
<dbReference type="Gene3D" id="3.30.2390.20">
    <property type="entry name" value="Type VII secretion system EccB, repeat 1 domain"/>
    <property type="match status" value="1"/>
</dbReference>
<dbReference type="InterPro" id="IPR044857">
    <property type="entry name" value="T7SS_EccB_R1"/>
</dbReference>
<evidence type="ECO:0000256" key="2">
    <source>
        <dbReference type="ARBA" id="ARBA00008149"/>
    </source>
</evidence>
<evidence type="ECO:0000256" key="4">
    <source>
        <dbReference type="ARBA" id="ARBA00022692"/>
    </source>
</evidence>
<evidence type="ECO:0000256" key="6">
    <source>
        <dbReference type="ARBA" id="ARBA00022801"/>
    </source>
</evidence>
<keyword evidence="5" id="KW-0547">Nucleotide-binding</keyword>
<dbReference type="Pfam" id="PF05108">
    <property type="entry name" value="T7SS_ESX1_EccB"/>
    <property type="match status" value="1"/>
</dbReference>
<evidence type="ECO:0000313" key="11">
    <source>
        <dbReference type="Proteomes" id="UP000217736"/>
    </source>
</evidence>
<evidence type="ECO:0000256" key="5">
    <source>
        <dbReference type="ARBA" id="ARBA00022741"/>
    </source>
</evidence>
<evidence type="ECO:0000256" key="9">
    <source>
        <dbReference type="ARBA" id="ARBA00023136"/>
    </source>
</evidence>
<dbReference type="Proteomes" id="UP000217736">
    <property type="component" value="Chromosome"/>
</dbReference>
<evidence type="ECO:0000313" key="10">
    <source>
        <dbReference type="EMBL" id="BAX90212.1"/>
    </source>
</evidence>
<dbReference type="PANTHER" id="PTHR40765">
    <property type="entry name" value="ESX-2 SECRETION SYSTEM ATPASE ECCB2"/>
    <property type="match status" value="1"/>
</dbReference>
<dbReference type="KEGG" id="mshg:MSG_00045"/>
<dbReference type="PANTHER" id="PTHR40765:SF2">
    <property type="entry name" value="ESX-2 SECRETION SYSTEM ATPASE ECCB2"/>
    <property type="match status" value="1"/>
</dbReference>
<dbReference type="Gene3D" id="2.40.50.910">
    <property type="entry name" value="Type VII secretion system EccB, repeat 3 domain"/>
    <property type="match status" value="1"/>
</dbReference>